<evidence type="ECO:0000259" key="9">
    <source>
        <dbReference type="PROSITE" id="PS51175"/>
    </source>
</evidence>
<dbReference type="Pfam" id="PF04616">
    <property type="entry name" value="Glyco_hydro_43"/>
    <property type="match status" value="1"/>
</dbReference>
<protein>
    <submittedName>
        <fullName evidence="10">Arabinoxylan arabinofuranohydrolase</fullName>
    </submittedName>
</protein>
<name>A0A6C2TZP2_PONDE</name>
<proteinExistence type="inferred from homology"/>
<dbReference type="Proteomes" id="UP000366872">
    <property type="component" value="Unassembled WGS sequence"/>
</dbReference>
<evidence type="ECO:0000313" key="10">
    <source>
        <dbReference type="EMBL" id="VGO13170.1"/>
    </source>
</evidence>
<keyword evidence="6 8" id="KW-0326">Glycosidase</keyword>
<dbReference type="PROSITE" id="PS51175">
    <property type="entry name" value="CBM6"/>
    <property type="match status" value="1"/>
</dbReference>
<evidence type="ECO:0000256" key="8">
    <source>
        <dbReference type="RuleBase" id="RU361187"/>
    </source>
</evidence>
<evidence type="ECO:0000256" key="5">
    <source>
        <dbReference type="ARBA" id="ARBA00023277"/>
    </source>
</evidence>
<evidence type="ECO:0000313" key="11">
    <source>
        <dbReference type="Proteomes" id="UP000366872"/>
    </source>
</evidence>
<dbReference type="PANTHER" id="PTHR43772">
    <property type="entry name" value="ENDO-1,4-BETA-XYLANASE"/>
    <property type="match status" value="1"/>
</dbReference>
<dbReference type="PANTHER" id="PTHR43772:SF2">
    <property type="entry name" value="PUTATIVE (AFU_ORTHOLOGUE AFUA_2G04480)-RELATED"/>
    <property type="match status" value="1"/>
</dbReference>
<evidence type="ECO:0000256" key="4">
    <source>
        <dbReference type="ARBA" id="ARBA00022801"/>
    </source>
</evidence>
<dbReference type="InterPro" id="IPR023296">
    <property type="entry name" value="Glyco_hydro_beta-prop_sf"/>
</dbReference>
<gene>
    <name evidence="10" type="primary">xynD_2</name>
    <name evidence="10" type="ORF">PDESU_01724</name>
</gene>
<accession>A0A6C2TZP2</accession>
<dbReference type="CDD" id="cd04084">
    <property type="entry name" value="CBM6_xylanase-like"/>
    <property type="match status" value="1"/>
</dbReference>
<dbReference type="Gene3D" id="2.115.10.20">
    <property type="entry name" value="Glycosyl hydrolase domain, family 43"/>
    <property type="match status" value="1"/>
</dbReference>
<keyword evidence="5" id="KW-0119">Carbohydrate metabolism</keyword>
<keyword evidence="3" id="KW-0732">Signal</keyword>
<dbReference type="InterPro" id="IPR008979">
    <property type="entry name" value="Galactose-bd-like_sf"/>
</dbReference>
<organism evidence="10 11">
    <name type="scientific">Pontiella desulfatans</name>
    <dbReference type="NCBI Taxonomy" id="2750659"/>
    <lineage>
        <taxon>Bacteria</taxon>
        <taxon>Pseudomonadati</taxon>
        <taxon>Kiritimatiellota</taxon>
        <taxon>Kiritimatiellia</taxon>
        <taxon>Kiritimatiellales</taxon>
        <taxon>Pontiellaceae</taxon>
        <taxon>Pontiella</taxon>
    </lineage>
</organism>
<feature type="domain" description="CBM6" evidence="9">
    <location>
        <begin position="338"/>
        <end position="472"/>
    </location>
</feature>
<dbReference type="InterPro" id="IPR006710">
    <property type="entry name" value="Glyco_hydro_43"/>
</dbReference>
<evidence type="ECO:0000256" key="1">
    <source>
        <dbReference type="ARBA" id="ARBA00009865"/>
    </source>
</evidence>
<dbReference type="Gene3D" id="2.60.120.260">
    <property type="entry name" value="Galactose-binding domain-like"/>
    <property type="match status" value="1"/>
</dbReference>
<dbReference type="SUPFAM" id="SSF49785">
    <property type="entry name" value="Galactose-binding domain-like"/>
    <property type="match status" value="1"/>
</dbReference>
<evidence type="ECO:0000256" key="6">
    <source>
        <dbReference type="ARBA" id="ARBA00023295"/>
    </source>
</evidence>
<keyword evidence="2" id="KW-0858">Xylan degradation</keyword>
<dbReference type="InterPro" id="IPR006584">
    <property type="entry name" value="Cellulose-bd_IV"/>
</dbReference>
<evidence type="ECO:0000256" key="3">
    <source>
        <dbReference type="ARBA" id="ARBA00022729"/>
    </source>
</evidence>
<dbReference type="InterPro" id="IPR052176">
    <property type="entry name" value="Glycosyl_Hydrlase_43_Enz"/>
</dbReference>
<reference evidence="10 11" key="1">
    <citation type="submission" date="2019-04" db="EMBL/GenBank/DDBJ databases">
        <authorList>
            <person name="Van Vliet M D."/>
        </authorList>
    </citation>
    <scope>NUCLEOTIDE SEQUENCE [LARGE SCALE GENOMIC DNA]</scope>
    <source>
        <strain evidence="10 11">F1</strain>
    </source>
</reference>
<evidence type="ECO:0000256" key="7">
    <source>
        <dbReference type="PIRSR" id="PIRSR606710-2"/>
    </source>
</evidence>
<dbReference type="Pfam" id="PF03422">
    <property type="entry name" value="CBM_6"/>
    <property type="match status" value="1"/>
</dbReference>
<dbReference type="EMBL" id="CAAHFG010000001">
    <property type="protein sequence ID" value="VGO13170.1"/>
    <property type="molecule type" value="Genomic_DNA"/>
</dbReference>
<dbReference type="SMART" id="SM00606">
    <property type="entry name" value="CBD_IV"/>
    <property type="match status" value="1"/>
</dbReference>
<evidence type="ECO:0000256" key="2">
    <source>
        <dbReference type="ARBA" id="ARBA00022651"/>
    </source>
</evidence>
<sequence length="475" mass="53506">MNQAIRTIGLAGVGIGIALAPHVQAQNNPILKQEDPGFVYAADPAAEVFNGKVYVYCSRDQPDAKGYSGMQDYVVLESPDMKTWINHGVVLKPREYSWADGQMNAPDCAYKDGWYYLYFPYDKTYVGVAKSRSPAGPWEEAVTDKITTIFDPTVFVDDDGQAYIYGTDSKVNVGPEGKEIWGAKLKDNMVELDGPWYRLSGLKDKISEGVTIFKRDGIYYFMARVGNKTGYWMADNPLPSPDNPDNPKQATHNTKDGYANFIGFMSRAQNDAPCHMSAIEFNNQWYYFYHRGVSVNNGSYNKRSASFDKLEFNEDGTIQTVQFTLETVDTSDHGKGSVHLDAADFSESHKVLAATNLDKDGGLQLQELFDGSWAKYEHVDFGENPDNQPIPFFVRAYSDRRANEQAIEIRLDSLDSEPIAIIPITDTKKEYQTFSTMLENVKGKHTLYVTFKGEVPRKARLCLMTINWFEYTPAN</sequence>
<keyword evidence="11" id="KW-1185">Reference proteome</keyword>
<keyword evidence="4 8" id="KW-0378">Hydrolase</keyword>
<dbReference type="CDD" id="cd08990">
    <property type="entry name" value="GH43_AXH_like"/>
    <property type="match status" value="1"/>
</dbReference>
<feature type="site" description="Important for catalytic activity, responsible for pKa modulation of the active site Glu and correct orientation of both the proton donor and substrate" evidence="7">
    <location>
        <position position="151"/>
    </location>
</feature>
<dbReference type="SUPFAM" id="SSF75005">
    <property type="entry name" value="Arabinanase/levansucrase/invertase"/>
    <property type="match status" value="1"/>
</dbReference>
<dbReference type="AlphaFoldDB" id="A0A6C2TZP2"/>
<dbReference type="GO" id="GO:0004553">
    <property type="term" value="F:hydrolase activity, hydrolyzing O-glycosyl compounds"/>
    <property type="evidence" value="ECO:0007669"/>
    <property type="project" value="InterPro"/>
</dbReference>
<dbReference type="GO" id="GO:0045493">
    <property type="term" value="P:xylan catabolic process"/>
    <property type="evidence" value="ECO:0007669"/>
    <property type="project" value="UniProtKB-KW"/>
</dbReference>
<keyword evidence="2" id="KW-0624">Polysaccharide degradation</keyword>
<dbReference type="GO" id="GO:0030246">
    <property type="term" value="F:carbohydrate binding"/>
    <property type="evidence" value="ECO:0007669"/>
    <property type="project" value="InterPro"/>
</dbReference>
<comment type="similarity">
    <text evidence="1 8">Belongs to the glycosyl hydrolase 43 family.</text>
</comment>
<dbReference type="InterPro" id="IPR005084">
    <property type="entry name" value="CBM6"/>
</dbReference>